<dbReference type="EMBL" id="JPKZ01000522">
    <property type="protein sequence ID" value="KHN86743.1"/>
    <property type="molecule type" value="Genomic_DNA"/>
</dbReference>
<evidence type="ECO:0000313" key="5">
    <source>
        <dbReference type="Proteomes" id="UP000031036"/>
    </source>
</evidence>
<feature type="compositionally biased region" description="Low complexity" evidence="1">
    <location>
        <begin position="466"/>
        <end position="479"/>
    </location>
</feature>
<evidence type="ECO:0000259" key="3">
    <source>
        <dbReference type="Pfam" id="PF00651"/>
    </source>
</evidence>
<dbReference type="PANTHER" id="PTHR22670:SF8">
    <property type="entry name" value="BTB DOMAIN-CONTAINING PROTEIN-RELATED"/>
    <property type="match status" value="1"/>
</dbReference>
<feature type="signal peptide" evidence="2">
    <location>
        <begin position="1"/>
        <end position="17"/>
    </location>
</feature>
<feature type="compositionally biased region" description="Basic and acidic residues" evidence="1">
    <location>
        <begin position="721"/>
        <end position="736"/>
    </location>
</feature>
<feature type="region of interest" description="Disordered" evidence="1">
    <location>
        <begin position="411"/>
        <end position="521"/>
    </location>
</feature>
<feature type="compositionally biased region" description="Polar residues" evidence="1">
    <location>
        <begin position="1027"/>
        <end position="1039"/>
    </location>
</feature>
<feature type="chain" id="PRO_5002080512" description="BTB domain-containing protein" evidence="2">
    <location>
        <begin position="18"/>
        <end position="1170"/>
    </location>
</feature>
<feature type="non-terminal residue" evidence="4">
    <location>
        <position position="1"/>
    </location>
</feature>
<dbReference type="Gene3D" id="3.30.710.10">
    <property type="entry name" value="Potassium Channel Kv1.1, Chain A"/>
    <property type="match status" value="1"/>
</dbReference>
<evidence type="ECO:0000313" key="4">
    <source>
        <dbReference type="EMBL" id="KHN86743.1"/>
    </source>
</evidence>
<organism evidence="4 5">
    <name type="scientific">Toxocara canis</name>
    <name type="common">Canine roundworm</name>
    <dbReference type="NCBI Taxonomy" id="6265"/>
    <lineage>
        <taxon>Eukaryota</taxon>
        <taxon>Metazoa</taxon>
        <taxon>Ecdysozoa</taxon>
        <taxon>Nematoda</taxon>
        <taxon>Chromadorea</taxon>
        <taxon>Rhabditida</taxon>
        <taxon>Spirurina</taxon>
        <taxon>Ascaridomorpha</taxon>
        <taxon>Ascaridoidea</taxon>
        <taxon>Toxocaridae</taxon>
        <taxon>Toxocara</taxon>
    </lineage>
</organism>
<feature type="compositionally biased region" description="Basic and acidic residues" evidence="1">
    <location>
        <begin position="1142"/>
        <end position="1153"/>
    </location>
</feature>
<feature type="region of interest" description="Disordered" evidence="1">
    <location>
        <begin position="1142"/>
        <end position="1170"/>
    </location>
</feature>
<feature type="compositionally biased region" description="Polar residues" evidence="1">
    <location>
        <begin position="454"/>
        <end position="465"/>
    </location>
</feature>
<sequence length="1170" mass="129865">RLSVLLFDSSACACVVAWLPDSEGDFRLGFKSVAGMIRCFSSDIRAHFAKVGEYMRDCRVRRDQRLVDIRVQCHNFNDFMHSSVGAAHSQLIREIIDSRRPPYDVNMMGFAPQAVVKVIDWMYYGEIEVVVHEIGEYLAVTGAMGIEQLHKQLEVRLQQCAIRADLRIAAINIATEPRYKVSAITQSRLVALIASETDALTQSDLKQLTPKSVIALVSDAEVPFVPKVNLLNDAVQWLKLPSHAQYMDLILSSVRIPYLNTTELYSVITEIRNRLMSPDPRSRETVYVYTPDGKRIVVGCGPEKYSKSAGVVVPHPAPSTDIGEEVMETTTRQQTSTTTETKQTVRSPIPLQQRRLPMDGQNPDGSQPHQWELSPVGMGKKGRWGLPHENIYRPNQKGSQELINARAFTSDERAENDALPDLIGHGHKKYPRSDAKNKSSERQPSVEQKHGSENRSQPSTSTGSLQPQSTQSGSATTTSPHQTYLLSNGPHSAKPLDSARATTPQTDHRKPTQSDLNNNALTKRAVVGPFRAEPLHLKESTAPDALIGPFRAEPIHMQPNQMPGGFNRGHEPMPHPQMANQLGSAPGPTQGFGYPMNRYGPMPHPQMANQTGNFPHFTQGFGGPMNGREPLPNPQMMNQLGNVPGFTAGFGPGGGFGPMQRPQTPELRNLPRDTRGFGHPGGGFGPMQRPQTPEELRNLPRDAKEFGHRGDGFGPMQRPQTPEELRNLPRDAKEFGHPGGGFGPMQRPRTPDELRSVPGDTSRFGHPGGGFGPMQRPQTPEELRNLPRDAKEFGPPGGRFGSAQRPRTPDELRSVPGDTKGFGPPGRSFGPMQRPQTPEELRHLPGDSRGFGPHGRSFEPPQRPQTGDELRDFHGDRPPGRSFGPMQRPQTPGKLRNFPGDVPPGAGSGSMPRPQTQDQLGAVPHETKGFGGNDPGGSRPLQNQIPGPYGDNRGFGEVRHPYRSPSQQRYSEMPHATPYQMGPQMAHQMPPHMQSPVPPNMQQQQMIPRMYPREQPGQIPADEHRQPQAQSHMMPQAQQHMPYHLPSTHPSQIPPGAMMPPTRLQNQMYPQPQFTQHPSQPQTNDRGTPPQTGPHVPFAQSMPIPRDAQMRPQMPPMQADHNAAQEIVWFTFSFFFTKERVAEQNDERPEGRMWRKLRGAPDQSTMSKTK</sequence>
<feature type="region of interest" description="Disordered" evidence="1">
    <location>
        <begin position="1013"/>
        <end position="1096"/>
    </location>
</feature>
<feature type="compositionally biased region" description="Polar residues" evidence="1">
    <location>
        <begin position="480"/>
        <end position="490"/>
    </location>
</feature>
<feature type="compositionally biased region" description="Basic and acidic residues" evidence="1">
    <location>
        <begin position="866"/>
        <end position="879"/>
    </location>
</feature>
<feature type="region of interest" description="Disordered" evidence="1">
    <location>
        <begin position="329"/>
        <end position="398"/>
    </location>
</feature>
<dbReference type="SUPFAM" id="SSF54695">
    <property type="entry name" value="POZ domain"/>
    <property type="match status" value="1"/>
</dbReference>
<accession>A0A0B2VYP1</accession>
<dbReference type="Proteomes" id="UP000031036">
    <property type="component" value="Unassembled WGS sequence"/>
</dbReference>
<name>A0A0B2VYP1_TOXCA</name>
<comment type="caution">
    <text evidence="4">The sequence shown here is derived from an EMBL/GenBank/DDBJ whole genome shotgun (WGS) entry which is preliminary data.</text>
</comment>
<dbReference type="InterPro" id="IPR000210">
    <property type="entry name" value="BTB/POZ_dom"/>
</dbReference>
<evidence type="ECO:0000256" key="1">
    <source>
        <dbReference type="SAM" id="MobiDB-lite"/>
    </source>
</evidence>
<feature type="compositionally biased region" description="Low complexity" evidence="1">
    <location>
        <begin position="329"/>
        <end position="344"/>
    </location>
</feature>
<keyword evidence="2" id="KW-0732">Signal</keyword>
<reference evidence="4 5" key="1">
    <citation type="submission" date="2014-11" db="EMBL/GenBank/DDBJ databases">
        <title>Genetic blueprint of the zoonotic pathogen Toxocara canis.</title>
        <authorList>
            <person name="Zhu X.-Q."/>
            <person name="Korhonen P.K."/>
            <person name="Cai H."/>
            <person name="Young N.D."/>
            <person name="Nejsum P."/>
            <person name="von Samson-Himmelstjerna G."/>
            <person name="Boag P.R."/>
            <person name="Tan P."/>
            <person name="Li Q."/>
            <person name="Min J."/>
            <person name="Yang Y."/>
            <person name="Wang X."/>
            <person name="Fang X."/>
            <person name="Hall R.S."/>
            <person name="Hofmann A."/>
            <person name="Sternberg P.W."/>
            <person name="Jex A.R."/>
            <person name="Gasser R.B."/>
        </authorList>
    </citation>
    <scope>NUCLEOTIDE SEQUENCE [LARGE SCALE GENOMIC DNA]</scope>
    <source>
        <strain evidence="4">PN_DK_2014</strain>
    </source>
</reference>
<dbReference type="AlphaFoldDB" id="A0A0B2VYP1"/>
<proteinExistence type="predicted"/>
<feature type="compositionally biased region" description="Basic and acidic residues" evidence="1">
    <location>
        <begin position="779"/>
        <end position="792"/>
    </location>
</feature>
<keyword evidence="5" id="KW-1185">Reference proteome</keyword>
<feature type="domain" description="BTB" evidence="3">
    <location>
        <begin position="61"/>
        <end position="159"/>
    </location>
</feature>
<feature type="region of interest" description="Disordered" evidence="1">
    <location>
        <begin position="709"/>
        <end position="979"/>
    </location>
</feature>
<feature type="compositionally biased region" description="Basic and acidic residues" evidence="1">
    <location>
        <begin position="431"/>
        <end position="441"/>
    </location>
</feature>
<feature type="compositionally biased region" description="Polar residues" evidence="1">
    <location>
        <begin position="1063"/>
        <end position="1090"/>
    </location>
</feature>
<protein>
    <recommendedName>
        <fullName evidence="3">BTB domain-containing protein</fullName>
    </recommendedName>
</protein>
<dbReference type="OrthoDB" id="6482909at2759"/>
<evidence type="ECO:0000256" key="2">
    <source>
        <dbReference type="SAM" id="SignalP"/>
    </source>
</evidence>
<dbReference type="Pfam" id="PF00651">
    <property type="entry name" value="BTB"/>
    <property type="match status" value="1"/>
</dbReference>
<gene>
    <name evidence="4" type="ORF">Tcan_07033</name>
</gene>
<dbReference type="PANTHER" id="PTHR22670">
    <property type="entry name" value="BTB DOMAIN-CONTAINING PROTEIN-RELATED-RELATED"/>
    <property type="match status" value="1"/>
</dbReference>
<dbReference type="OMA" id="FANHRSA"/>
<dbReference type="InterPro" id="IPR011333">
    <property type="entry name" value="SKP1/BTB/POZ_sf"/>
</dbReference>
<feature type="compositionally biased region" description="Basic and acidic residues" evidence="1">
    <location>
        <begin position="837"/>
        <end position="846"/>
    </location>
</feature>